<dbReference type="SMART" id="SM01126">
    <property type="entry name" value="DDE_Tnp_IS1595"/>
    <property type="match status" value="1"/>
</dbReference>
<protein>
    <submittedName>
        <fullName evidence="2">ISXO2 transposase-like protein</fullName>
    </submittedName>
</protein>
<dbReference type="OrthoDB" id="9802985at2"/>
<feature type="domain" description="ISXO2-like transposase" evidence="1">
    <location>
        <begin position="146"/>
        <end position="301"/>
    </location>
</feature>
<reference evidence="2 3" key="1">
    <citation type="submission" date="2018-07" db="EMBL/GenBank/DDBJ databases">
        <title>Genomic Encyclopedia of Type Strains, Phase IV (KMG-IV): sequencing the most valuable type-strain genomes for metagenomic binning, comparative biology and taxonomic classification.</title>
        <authorList>
            <person name="Goeker M."/>
        </authorList>
    </citation>
    <scope>NUCLEOTIDE SEQUENCE [LARGE SCALE GENOMIC DNA]</scope>
    <source>
        <strain evidence="2 3">DSM 101478</strain>
    </source>
</reference>
<dbReference type="Pfam" id="PF12762">
    <property type="entry name" value="DDE_Tnp_IS1595"/>
    <property type="match status" value="1"/>
</dbReference>
<gene>
    <name evidence="2" type="ORF">C8D94_102150</name>
</gene>
<dbReference type="Proteomes" id="UP000255317">
    <property type="component" value="Unassembled WGS sequence"/>
</dbReference>
<keyword evidence="3" id="KW-1185">Reference proteome</keyword>
<name>A0A370QF27_9FLAO</name>
<evidence type="ECO:0000313" key="2">
    <source>
        <dbReference type="EMBL" id="RDK86972.1"/>
    </source>
</evidence>
<dbReference type="AlphaFoldDB" id="A0A370QF27"/>
<dbReference type="RefSeq" id="WP_115123189.1">
    <property type="nucleotide sequence ID" value="NZ_QRAO01000002.1"/>
</dbReference>
<dbReference type="EMBL" id="QRAO01000002">
    <property type="protein sequence ID" value="RDK86972.1"/>
    <property type="molecule type" value="Genomic_DNA"/>
</dbReference>
<proteinExistence type="predicted"/>
<comment type="caution">
    <text evidence="2">The sequence shown here is derived from an EMBL/GenBank/DDBJ whole genome shotgun (WGS) entry which is preliminary data.</text>
</comment>
<organism evidence="2 3">
    <name type="scientific">Marinirhabdus gelatinilytica</name>
    <dbReference type="NCBI Taxonomy" id="1703343"/>
    <lineage>
        <taxon>Bacteria</taxon>
        <taxon>Pseudomonadati</taxon>
        <taxon>Bacteroidota</taxon>
        <taxon>Flavobacteriia</taxon>
        <taxon>Flavobacteriales</taxon>
        <taxon>Flavobacteriaceae</taxon>
    </lineage>
</organism>
<sequence>MNFSEFSKDFKNLPYQKQQEIIQLLSKQIIDSRPILNHKEKPSSCPHCNHTTIHKHGTYKIKNGDGVKVTGGTRYQCQGCKKTFNELTGTTIHGLKKTDEFREFIELMFEGDSIRKIAKRLSLSTKTVFDWRHKTLESFSGIFTKKFKGIVETDDVIMGFNQKGRKNNFLKIGKRKRGVNNDQDVSVMVSLDRYKTIDLKLVTYGKVTTENLYREMDMNKYNEENIVISDKSKALVKFFKTMGFEHITFLAKDHVHPKYPIYHVNNLNNLVGRLRRWIKECFSSVSTKYLQNYLNYFLMLEILKNDDTENQRNQWWDFMLDDTNTFKRSKSVEEKYQEFLSFKS</sequence>
<accession>A0A370QF27</accession>
<evidence type="ECO:0000313" key="3">
    <source>
        <dbReference type="Proteomes" id="UP000255317"/>
    </source>
</evidence>
<dbReference type="InterPro" id="IPR024445">
    <property type="entry name" value="Tnp_ISXO2-like"/>
</dbReference>
<dbReference type="NCBIfam" id="NF033547">
    <property type="entry name" value="transpos_IS1595"/>
    <property type="match status" value="1"/>
</dbReference>
<evidence type="ECO:0000259" key="1">
    <source>
        <dbReference type="SMART" id="SM01126"/>
    </source>
</evidence>